<protein>
    <submittedName>
        <fullName evidence="2">HIT-type Zinc finger family protein</fullName>
    </submittedName>
</protein>
<dbReference type="PANTHER" id="PTHR15555:SF0">
    <property type="entry name" value="ZINC FINGER HIT DOMAIN-CONTAINING PROTEIN 2"/>
    <property type="match status" value="1"/>
</dbReference>
<dbReference type="PANTHER" id="PTHR15555">
    <property type="entry name" value="ZINC FINGER HIT DOMAIN CONTAINING PROTEIN 2 PROTEIN FON -RELATED"/>
    <property type="match status" value="1"/>
</dbReference>
<dbReference type="AlphaFoldDB" id="A0ABD1UTB2"/>
<organism evidence="2 3">
    <name type="scientific">Abeliophyllum distichum</name>
    <dbReference type="NCBI Taxonomy" id="126358"/>
    <lineage>
        <taxon>Eukaryota</taxon>
        <taxon>Viridiplantae</taxon>
        <taxon>Streptophyta</taxon>
        <taxon>Embryophyta</taxon>
        <taxon>Tracheophyta</taxon>
        <taxon>Spermatophyta</taxon>
        <taxon>Magnoliopsida</taxon>
        <taxon>eudicotyledons</taxon>
        <taxon>Gunneridae</taxon>
        <taxon>Pentapetalae</taxon>
        <taxon>asterids</taxon>
        <taxon>lamiids</taxon>
        <taxon>Lamiales</taxon>
        <taxon>Oleaceae</taxon>
        <taxon>Forsythieae</taxon>
        <taxon>Abeliophyllum</taxon>
    </lineage>
</organism>
<feature type="compositionally biased region" description="Pro residues" evidence="1">
    <location>
        <begin position="10"/>
        <end position="19"/>
    </location>
</feature>
<accession>A0ABD1UTB2</accession>
<evidence type="ECO:0000313" key="3">
    <source>
        <dbReference type="Proteomes" id="UP001604336"/>
    </source>
</evidence>
<gene>
    <name evidence="2" type="ORF">Adt_12819</name>
</gene>
<proteinExistence type="predicted"/>
<dbReference type="Proteomes" id="UP001604336">
    <property type="component" value="Unassembled WGS sequence"/>
</dbReference>
<keyword evidence="3" id="KW-1185">Reference proteome</keyword>
<dbReference type="InterPro" id="IPR039646">
    <property type="entry name" value="ZNHIT2"/>
</dbReference>
<comment type="caution">
    <text evidence="2">The sequence shown here is derived from an EMBL/GenBank/DDBJ whole genome shotgun (WGS) entry which is preliminary data.</text>
</comment>
<evidence type="ECO:0000256" key="1">
    <source>
        <dbReference type="SAM" id="MobiDB-lite"/>
    </source>
</evidence>
<evidence type="ECO:0000313" key="2">
    <source>
        <dbReference type="EMBL" id="KAL2527765.1"/>
    </source>
</evidence>
<name>A0ABD1UTB2_9LAMI</name>
<dbReference type="EMBL" id="JBFOLK010000003">
    <property type="protein sequence ID" value="KAL2527765.1"/>
    <property type="molecule type" value="Genomic_DNA"/>
</dbReference>
<reference evidence="3" key="1">
    <citation type="submission" date="2024-07" db="EMBL/GenBank/DDBJ databases">
        <title>Two chromosome-level genome assemblies of Korean endemic species Abeliophyllum distichum and Forsythia ovata (Oleaceae).</title>
        <authorList>
            <person name="Jang H."/>
        </authorList>
    </citation>
    <scope>NUCLEOTIDE SEQUENCE [LARGE SCALE GENOMIC DNA]</scope>
</reference>
<feature type="region of interest" description="Disordered" evidence="1">
    <location>
        <begin position="1"/>
        <end position="22"/>
    </location>
</feature>
<sequence length="155" mass="16521">MEGNQLHDIPPGPETPLPPASKLSTAGPSPLLAVHLIDIIYSYCFTLRLYNGDWQSDALESAMVLLGVSYVLGKGGQPETVLEALLHCLEQTSSPSYRHMGGLQFGLGLLDDVISILYLGGAALVCLLCDTQRLIQAAEKELKSGETAQVKKGGN</sequence>